<dbReference type="AlphaFoldDB" id="A0AAD3P3Y7"/>
<comment type="caution">
    <text evidence="1">The sequence shown here is derived from an EMBL/GenBank/DDBJ whole genome shotgun (WGS) entry which is preliminary data.</text>
</comment>
<evidence type="ECO:0000313" key="2">
    <source>
        <dbReference type="Proteomes" id="UP001279734"/>
    </source>
</evidence>
<name>A0AAD3P3Y7_NEPGR</name>
<reference evidence="1" key="1">
    <citation type="submission" date="2023-05" db="EMBL/GenBank/DDBJ databases">
        <title>Nepenthes gracilis genome sequencing.</title>
        <authorList>
            <person name="Fukushima K."/>
        </authorList>
    </citation>
    <scope>NUCLEOTIDE SEQUENCE</scope>
    <source>
        <strain evidence="1">SING2019-196</strain>
    </source>
</reference>
<keyword evidence="2" id="KW-1185">Reference proteome</keyword>
<gene>
    <name evidence="1" type="ORF">Nepgr_001175</name>
</gene>
<dbReference type="EMBL" id="BSYO01000001">
    <property type="protein sequence ID" value="GMG99335.1"/>
    <property type="molecule type" value="Genomic_DNA"/>
</dbReference>
<accession>A0AAD3P3Y7</accession>
<evidence type="ECO:0000313" key="1">
    <source>
        <dbReference type="EMBL" id="GMG99335.1"/>
    </source>
</evidence>
<organism evidence="1 2">
    <name type="scientific">Nepenthes gracilis</name>
    <name type="common">Slender pitcher plant</name>
    <dbReference type="NCBI Taxonomy" id="150966"/>
    <lineage>
        <taxon>Eukaryota</taxon>
        <taxon>Viridiplantae</taxon>
        <taxon>Streptophyta</taxon>
        <taxon>Embryophyta</taxon>
        <taxon>Tracheophyta</taxon>
        <taxon>Spermatophyta</taxon>
        <taxon>Magnoliopsida</taxon>
        <taxon>eudicotyledons</taxon>
        <taxon>Gunneridae</taxon>
        <taxon>Pentapetalae</taxon>
        <taxon>Caryophyllales</taxon>
        <taxon>Nepenthaceae</taxon>
        <taxon>Nepenthes</taxon>
    </lineage>
</organism>
<sequence>MAVEARHLNLFPSHQPVANREVLLNPIDSTANAYCDQLRLEECFRFQQQQRQQQLAVLTNLFFHFTILQSATATPCNKPKRGRKFHLKMTVFSLMAIFFFQA</sequence>
<dbReference type="Proteomes" id="UP001279734">
    <property type="component" value="Unassembled WGS sequence"/>
</dbReference>
<proteinExistence type="predicted"/>
<protein>
    <submittedName>
        <fullName evidence="1">Uncharacterized protein</fullName>
    </submittedName>
</protein>